<organism evidence="1 2">
    <name type="scientific">Ramlibacter aquaticus</name>
    <dbReference type="NCBI Taxonomy" id="2780094"/>
    <lineage>
        <taxon>Bacteria</taxon>
        <taxon>Pseudomonadati</taxon>
        <taxon>Pseudomonadota</taxon>
        <taxon>Betaproteobacteria</taxon>
        <taxon>Burkholderiales</taxon>
        <taxon>Comamonadaceae</taxon>
        <taxon>Ramlibacter</taxon>
    </lineage>
</organism>
<sequence>MPGAQAAKTVLDFWFGMLRPAQWWKADPALDAAIAERFGLMHAQAAAGELWGWRVSAAGRLAELVLLDQFSRNIHRGTARAFACDPMALALAQEAVAGGHDAALPPAQRAFVYLPYMHSESLRIHEQALRLFAQPGLEDNLRAEHRHRDVLLRFGRYPHRNAVLGRASTPAEVEFLAQPGSGF</sequence>
<comment type="caution">
    <text evidence="1">The sequence shown here is derived from an EMBL/GenBank/DDBJ whole genome shotgun (WGS) entry which is preliminary data.</text>
</comment>
<accession>A0ABR9SH93</accession>
<reference evidence="1 2" key="1">
    <citation type="submission" date="2020-10" db="EMBL/GenBank/DDBJ databases">
        <title>Draft genome of Ramlibacter aquaticus LMG 30558.</title>
        <authorList>
            <person name="Props R."/>
        </authorList>
    </citation>
    <scope>NUCLEOTIDE SEQUENCE [LARGE SCALE GENOMIC DNA]</scope>
    <source>
        <strain evidence="1 2">LMG 30558</strain>
    </source>
</reference>
<dbReference type="EMBL" id="JADDOJ010000039">
    <property type="protein sequence ID" value="MBE7941087.1"/>
    <property type="molecule type" value="Genomic_DNA"/>
</dbReference>
<dbReference type="Proteomes" id="UP000715965">
    <property type="component" value="Unassembled WGS sequence"/>
</dbReference>
<dbReference type="Gene3D" id="1.25.40.10">
    <property type="entry name" value="Tetratricopeptide repeat domain"/>
    <property type="match status" value="1"/>
</dbReference>
<dbReference type="Gene3D" id="1.20.58.320">
    <property type="entry name" value="TPR-like"/>
    <property type="match status" value="1"/>
</dbReference>
<gene>
    <name evidence="1" type="ORF">IM725_10955</name>
</gene>
<protein>
    <submittedName>
        <fullName evidence="1">DUF924 domain-containing protein</fullName>
    </submittedName>
</protein>
<name>A0ABR9SH93_9BURK</name>
<evidence type="ECO:0000313" key="1">
    <source>
        <dbReference type="EMBL" id="MBE7941087.1"/>
    </source>
</evidence>
<dbReference type="RefSeq" id="WP_193780629.1">
    <property type="nucleotide sequence ID" value="NZ_JADDOJ010000039.1"/>
</dbReference>
<dbReference type="Pfam" id="PF06041">
    <property type="entry name" value="DUF924"/>
    <property type="match status" value="1"/>
</dbReference>
<keyword evidence="2" id="KW-1185">Reference proteome</keyword>
<evidence type="ECO:0000313" key="2">
    <source>
        <dbReference type="Proteomes" id="UP000715965"/>
    </source>
</evidence>
<dbReference type="SUPFAM" id="SSF48452">
    <property type="entry name" value="TPR-like"/>
    <property type="match status" value="1"/>
</dbReference>
<dbReference type="InterPro" id="IPR011990">
    <property type="entry name" value="TPR-like_helical_dom_sf"/>
</dbReference>
<dbReference type="InterPro" id="IPR010323">
    <property type="entry name" value="DUF924"/>
</dbReference>
<proteinExistence type="predicted"/>